<feature type="compositionally biased region" description="Polar residues" evidence="1">
    <location>
        <begin position="595"/>
        <end position="606"/>
    </location>
</feature>
<feature type="compositionally biased region" description="Low complexity" evidence="1">
    <location>
        <begin position="568"/>
        <end position="594"/>
    </location>
</feature>
<feature type="region of interest" description="Disordered" evidence="1">
    <location>
        <begin position="189"/>
        <end position="219"/>
    </location>
</feature>
<feature type="domain" description="Phosphatidate phosphatase APP1 catalytic" evidence="2">
    <location>
        <begin position="387"/>
        <end position="538"/>
    </location>
</feature>
<protein>
    <recommendedName>
        <fullName evidence="2">Phosphatidate phosphatase APP1 catalytic domain-containing protein</fullName>
    </recommendedName>
</protein>
<dbReference type="PANTHER" id="PTHR28208:SF3">
    <property type="entry name" value="PHOSPHATIDATE PHOSPHATASE APP1"/>
    <property type="match status" value="1"/>
</dbReference>
<dbReference type="PANTHER" id="PTHR28208">
    <property type="entry name" value="PHOSPHATIDATE PHOSPHATASE APP1"/>
    <property type="match status" value="1"/>
</dbReference>
<accession>A0A5C2SK96</accession>
<dbReference type="EMBL" id="ML122254">
    <property type="protein sequence ID" value="RPD64162.1"/>
    <property type="molecule type" value="Genomic_DNA"/>
</dbReference>
<feature type="compositionally biased region" description="Polar residues" evidence="1">
    <location>
        <begin position="40"/>
        <end position="58"/>
    </location>
</feature>
<feature type="compositionally biased region" description="Pro residues" evidence="1">
    <location>
        <begin position="670"/>
        <end position="682"/>
    </location>
</feature>
<dbReference type="GO" id="GO:0008195">
    <property type="term" value="F:phosphatidate phosphatase activity"/>
    <property type="evidence" value="ECO:0007669"/>
    <property type="project" value="InterPro"/>
</dbReference>
<dbReference type="Pfam" id="PF09949">
    <property type="entry name" value="APP1_cat"/>
    <property type="match status" value="1"/>
</dbReference>
<feature type="compositionally biased region" description="Polar residues" evidence="1">
    <location>
        <begin position="693"/>
        <end position="706"/>
    </location>
</feature>
<sequence>MSEEMAPSWRSLASAASRSIKGYIAQQRELKQGYPAARGQPQSGAEQNYKKQSWSQWAGQKLRRGSQNEYDTSGDRLSLFPGWATRRYREPPKGLEDGAPFDIDVFVSGYACKLTGFDTRAGKAFLRLAKGFAALPKLPVGPAPLSRSTEDLLTGTHLPPLPDEITDETEMEALDDRLRRLEFDARSVDSGRASGSMPTSASYSSRIPSSTSYSANGNGSFPIPSQAPLPILPGSSTDLQRWHANLEARLHPFWSSVLSNRTVRVSLYASDPSLYEQYEDSASSDSSATPDRQPIATRQIPTAVDGSFQVKFSVPWEHMCMHPGALHIAFGGPELEQDLFVVAELLTPPSPTPTPPPGQYQVRPPAPFFAPVAVSSSIPVPLTHSSIRVISDIDDTVKLSGILGGARAVFRNVFVKDLRDSVIRGMGDWYMSMWKRGVQFHYVSNGPFELLPVVNEFFQISQLPPGSIRLRSYGGRSLFNGLLSAPAMRKRTAVLDVLNHFPEAKFFLVGDSGEQDLELYAETARERPDQILAIYIRDASARGDSSVRPLDDPTGAEAYRFALDPGQGTPSSFGSRRSFGTYGRRSGRSSPSRSMSDAQAMSSTSPVVPKKPTRSYSGTEMMGLSSSASGDSTSSFSDYFTSSSVPPVHSPIVEEPHGSPEMMIASEGKPWPPPGFSKPPPGSQTELRESGRWQPQSQAQIPQVPQSDGERKRADLQSRLWKARLDVSPHIPIRIFREPEECVEAQQILDKLQAHNIER</sequence>
<feature type="region of interest" description="Disordered" evidence="1">
    <location>
        <begin position="278"/>
        <end position="298"/>
    </location>
</feature>
<dbReference type="AlphaFoldDB" id="A0A5C2SK96"/>
<dbReference type="InterPro" id="IPR052935">
    <property type="entry name" value="Mg2+_PAP"/>
</dbReference>
<proteinExistence type="predicted"/>
<dbReference type="STRING" id="1328759.A0A5C2SK96"/>
<evidence type="ECO:0000259" key="2">
    <source>
        <dbReference type="Pfam" id="PF09949"/>
    </source>
</evidence>
<dbReference type="OrthoDB" id="2117591at2759"/>
<dbReference type="GO" id="GO:0030479">
    <property type="term" value="C:actin cortical patch"/>
    <property type="evidence" value="ECO:0007669"/>
    <property type="project" value="TreeGrafter"/>
</dbReference>
<dbReference type="Proteomes" id="UP000313359">
    <property type="component" value="Unassembled WGS sequence"/>
</dbReference>
<organism evidence="3 4">
    <name type="scientific">Lentinus tigrinus ALCF2SS1-6</name>
    <dbReference type="NCBI Taxonomy" id="1328759"/>
    <lineage>
        <taxon>Eukaryota</taxon>
        <taxon>Fungi</taxon>
        <taxon>Dikarya</taxon>
        <taxon>Basidiomycota</taxon>
        <taxon>Agaricomycotina</taxon>
        <taxon>Agaricomycetes</taxon>
        <taxon>Polyporales</taxon>
        <taxon>Polyporaceae</taxon>
        <taxon>Lentinus</taxon>
    </lineage>
</organism>
<name>A0A5C2SK96_9APHY</name>
<gene>
    <name evidence="3" type="ORF">L227DRAFT_571731</name>
</gene>
<evidence type="ECO:0000256" key="1">
    <source>
        <dbReference type="SAM" id="MobiDB-lite"/>
    </source>
</evidence>
<reference evidence="3" key="1">
    <citation type="journal article" date="2018" name="Genome Biol. Evol.">
        <title>Genomics and development of Lentinus tigrinus, a white-rot wood-decaying mushroom with dimorphic fruiting bodies.</title>
        <authorList>
            <person name="Wu B."/>
            <person name="Xu Z."/>
            <person name="Knudson A."/>
            <person name="Carlson A."/>
            <person name="Chen N."/>
            <person name="Kovaka S."/>
            <person name="LaButti K."/>
            <person name="Lipzen A."/>
            <person name="Pennachio C."/>
            <person name="Riley R."/>
            <person name="Schakwitz W."/>
            <person name="Umezawa K."/>
            <person name="Ohm R.A."/>
            <person name="Grigoriev I.V."/>
            <person name="Nagy L.G."/>
            <person name="Gibbons J."/>
            <person name="Hibbett D."/>
        </authorList>
    </citation>
    <scope>NUCLEOTIDE SEQUENCE [LARGE SCALE GENOMIC DNA]</scope>
    <source>
        <strain evidence="3">ALCF2SS1-6</strain>
    </source>
</reference>
<feature type="region of interest" description="Disordered" evidence="1">
    <location>
        <begin position="560"/>
        <end position="715"/>
    </location>
</feature>
<feature type="region of interest" description="Disordered" evidence="1">
    <location>
        <begin position="31"/>
        <end position="73"/>
    </location>
</feature>
<feature type="compositionally biased region" description="Low complexity" evidence="1">
    <location>
        <begin position="198"/>
        <end position="215"/>
    </location>
</feature>
<evidence type="ECO:0000313" key="3">
    <source>
        <dbReference type="EMBL" id="RPD64162.1"/>
    </source>
</evidence>
<keyword evidence="4" id="KW-1185">Reference proteome</keyword>
<dbReference type="InterPro" id="IPR019236">
    <property type="entry name" value="APP1_cat"/>
</dbReference>
<evidence type="ECO:0000313" key="4">
    <source>
        <dbReference type="Proteomes" id="UP000313359"/>
    </source>
</evidence>
<feature type="compositionally biased region" description="Low complexity" evidence="1">
    <location>
        <begin position="625"/>
        <end position="651"/>
    </location>
</feature>